<gene>
    <name evidence="3" type="ORF">HEQ75_23410</name>
</gene>
<comment type="caution">
    <text evidence="3">The sequence shown here is derived from an EMBL/GenBank/DDBJ whole genome shotgun (WGS) entry which is preliminary data.</text>
</comment>
<dbReference type="Gene3D" id="3.40.50.1110">
    <property type="entry name" value="SGNH hydrolase"/>
    <property type="match status" value="1"/>
</dbReference>
<dbReference type="Pfam" id="PF13472">
    <property type="entry name" value="Lipase_GDSL_2"/>
    <property type="match status" value="1"/>
</dbReference>
<evidence type="ECO:0000256" key="1">
    <source>
        <dbReference type="SAM" id="SignalP"/>
    </source>
</evidence>
<dbReference type="InterPro" id="IPR036514">
    <property type="entry name" value="SGNH_hydro_sf"/>
</dbReference>
<protein>
    <submittedName>
        <fullName evidence="3">SGNH/GDSL hydrolase family protein</fullName>
    </submittedName>
</protein>
<reference evidence="3 4" key="1">
    <citation type="submission" date="2020-03" db="EMBL/GenBank/DDBJ databases">
        <title>Roseomonas selenitidurans sp. nov. isolated from urban soil.</title>
        <authorList>
            <person name="Liu H."/>
        </authorList>
    </citation>
    <scope>NUCLEOTIDE SEQUENCE [LARGE SCALE GENOMIC DNA]</scope>
    <source>
        <strain evidence="3 4">BU-1</strain>
    </source>
</reference>
<feature type="domain" description="SGNH hydrolase-type esterase" evidence="2">
    <location>
        <begin position="32"/>
        <end position="176"/>
    </location>
</feature>
<sequence>MSGMAVRMRRLACLFVFLLLSGRALACPDLLLGDSLAVGMAAEARAAGYQVLAQEGAGLAWLRQQAPRCARRLILVFGTNDLRGLGPEAAAAYPRQIAAVMERWPAERTLWATPGCFARDPALDAGSTLLDRALQAARDHADAALAHLPALHRGRVARCTYDSADGVHPTAAFYRAWWAGLQTAPAMAQRPVERIPASASATAGRPSAAMAVSQPSAALISASVPGASGRP</sequence>
<keyword evidence="1" id="KW-0732">Signal</keyword>
<dbReference type="InterPro" id="IPR013830">
    <property type="entry name" value="SGNH_hydro"/>
</dbReference>
<dbReference type="EMBL" id="JAAVNE010000055">
    <property type="protein sequence ID" value="NKC33829.1"/>
    <property type="molecule type" value="Genomic_DNA"/>
</dbReference>
<evidence type="ECO:0000313" key="4">
    <source>
        <dbReference type="Proteomes" id="UP000787635"/>
    </source>
</evidence>
<dbReference type="GO" id="GO:0016787">
    <property type="term" value="F:hydrolase activity"/>
    <property type="evidence" value="ECO:0007669"/>
    <property type="project" value="UniProtKB-KW"/>
</dbReference>
<accession>A0ABX1E9D2</accession>
<keyword evidence="4" id="KW-1185">Reference proteome</keyword>
<evidence type="ECO:0000313" key="3">
    <source>
        <dbReference type="EMBL" id="NKC33829.1"/>
    </source>
</evidence>
<proteinExistence type="predicted"/>
<feature type="chain" id="PRO_5045657427" evidence="1">
    <location>
        <begin position="27"/>
        <end position="231"/>
    </location>
</feature>
<dbReference type="RefSeq" id="WP_168034549.1">
    <property type="nucleotide sequence ID" value="NZ_JAAVNE010000055.1"/>
</dbReference>
<organism evidence="3 4">
    <name type="scientific">Falsiroseomonas selenitidurans</name>
    <dbReference type="NCBI Taxonomy" id="2716335"/>
    <lineage>
        <taxon>Bacteria</taxon>
        <taxon>Pseudomonadati</taxon>
        <taxon>Pseudomonadota</taxon>
        <taxon>Alphaproteobacteria</taxon>
        <taxon>Acetobacterales</taxon>
        <taxon>Roseomonadaceae</taxon>
        <taxon>Falsiroseomonas</taxon>
    </lineage>
</organism>
<dbReference type="CDD" id="cd00229">
    <property type="entry name" value="SGNH_hydrolase"/>
    <property type="match status" value="1"/>
</dbReference>
<evidence type="ECO:0000259" key="2">
    <source>
        <dbReference type="Pfam" id="PF13472"/>
    </source>
</evidence>
<name>A0ABX1E9D2_9PROT</name>
<dbReference type="Proteomes" id="UP000787635">
    <property type="component" value="Unassembled WGS sequence"/>
</dbReference>
<feature type="signal peptide" evidence="1">
    <location>
        <begin position="1"/>
        <end position="26"/>
    </location>
</feature>
<dbReference type="SUPFAM" id="SSF52266">
    <property type="entry name" value="SGNH hydrolase"/>
    <property type="match status" value="1"/>
</dbReference>
<keyword evidence="3" id="KW-0378">Hydrolase</keyword>